<protein>
    <submittedName>
        <fullName evidence="1">Uncharacterized protein</fullName>
    </submittedName>
</protein>
<reference evidence="1 2" key="1">
    <citation type="submission" date="2019-03" db="EMBL/GenBank/DDBJ databases">
        <title>Single cell metagenomics reveals metabolic interactions within the superorganism composed of flagellate Streblomastix strix and complex community of Bacteroidetes bacteria on its surface.</title>
        <authorList>
            <person name="Treitli S.C."/>
            <person name="Kolisko M."/>
            <person name="Husnik F."/>
            <person name="Keeling P."/>
            <person name="Hampl V."/>
        </authorList>
    </citation>
    <scope>NUCLEOTIDE SEQUENCE [LARGE SCALE GENOMIC DNA]</scope>
    <source>
        <strain evidence="1">ST1C</strain>
    </source>
</reference>
<feature type="non-terminal residue" evidence="1">
    <location>
        <position position="366"/>
    </location>
</feature>
<evidence type="ECO:0000313" key="2">
    <source>
        <dbReference type="Proteomes" id="UP000324800"/>
    </source>
</evidence>
<dbReference type="Proteomes" id="UP000324800">
    <property type="component" value="Unassembled WGS sequence"/>
</dbReference>
<accession>A0A5J4TBF9</accession>
<sequence>VNLNDVTIRECKSQTNTSKPYEQSGFGGGIFINGQTPYVVSSRGLNFKGMKFDRNKADKYGQSMYVVMSKLKEFCLLGIAGEYVKGNYSDFHSDPKELMGCNLDYKFFHLSQIDIEGTQQYLEEIWNVPYGQIWHVSNREFGLYPGSDQSGCAAFDSPCESIQYAIDEISIQKELSPTTPTSEKRIGITENGYDLLTPYNFSPSQIHTNLIKIMKQLYGTPYSMSGQAEIKIKKGGSSSTIENGESGWIQATNGLQLRMYEINITTNQSILTIPVIYVQDSNTLLELNTIIFSGINLSTTAATGAKGIIHINVNNQHLIAHSSVFENITIEGEGGNAIRFDNNINSTITASISNCSFKNINAKADS</sequence>
<evidence type="ECO:0000313" key="1">
    <source>
        <dbReference type="EMBL" id="KAA6354775.1"/>
    </source>
</evidence>
<gene>
    <name evidence="1" type="ORF">EZS28_049698</name>
</gene>
<organism evidence="1 2">
    <name type="scientific">Streblomastix strix</name>
    <dbReference type="NCBI Taxonomy" id="222440"/>
    <lineage>
        <taxon>Eukaryota</taxon>
        <taxon>Metamonada</taxon>
        <taxon>Preaxostyla</taxon>
        <taxon>Oxymonadida</taxon>
        <taxon>Streblomastigidae</taxon>
        <taxon>Streblomastix</taxon>
    </lineage>
</organism>
<proteinExistence type="predicted"/>
<comment type="caution">
    <text evidence="1">The sequence shown here is derived from an EMBL/GenBank/DDBJ whole genome shotgun (WGS) entry which is preliminary data.</text>
</comment>
<feature type="non-terminal residue" evidence="1">
    <location>
        <position position="1"/>
    </location>
</feature>
<dbReference type="AlphaFoldDB" id="A0A5J4TBF9"/>
<dbReference type="EMBL" id="SNRW01035731">
    <property type="protein sequence ID" value="KAA6354775.1"/>
    <property type="molecule type" value="Genomic_DNA"/>
</dbReference>
<name>A0A5J4TBF9_9EUKA</name>